<feature type="region of interest" description="Disordered" evidence="1">
    <location>
        <begin position="178"/>
        <end position="219"/>
    </location>
</feature>
<dbReference type="PROSITE" id="PS50128">
    <property type="entry name" value="SURP"/>
    <property type="match status" value="1"/>
</dbReference>
<dbReference type="GO" id="GO:0003723">
    <property type="term" value="F:RNA binding"/>
    <property type="evidence" value="ECO:0007669"/>
    <property type="project" value="InterPro"/>
</dbReference>
<dbReference type="EMBL" id="ML992685">
    <property type="protein sequence ID" value="KAF2209801.1"/>
    <property type="molecule type" value="Genomic_DNA"/>
</dbReference>
<evidence type="ECO:0000313" key="4">
    <source>
        <dbReference type="Proteomes" id="UP000799539"/>
    </source>
</evidence>
<dbReference type="Pfam" id="PF01805">
    <property type="entry name" value="Surp"/>
    <property type="match status" value="1"/>
</dbReference>
<dbReference type="SUPFAM" id="SSF109905">
    <property type="entry name" value="Surp module (SWAP domain)"/>
    <property type="match status" value="1"/>
</dbReference>
<dbReference type="InterPro" id="IPR000061">
    <property type="entry name" value="Surp"/>
</dbReference>
<evidence type="ECO:0000256" key="1">
    <source>
        <dbReference type="SAM" id="MobiDB-lite"/>
    </source>
</evidence>
<sequence length="649" mass="71927">MAPQANNIESRTARPSSPSFSEHSQTTNTRTSTLLCTSAHSHTVNTPSLALARAAQHQHHVQPVKAKVSAKKALEKEDKERCTNDSFARAYQENKAKYMAKEREAKNEPYDVFRGGMPQDELATQWPGFVRQPANLERGSMCMPAVYWDSKTPSLQSSTGPHNKNRVLPVYPELCFPRPSTTDMPQGDTFTDFAPGKNSSVPTSNGKLTSSTSYAGRKPLLTSGQDAFCESDDDTWSSVLSRNHSEFELTPEPTPEHEDDVSSQPTDAPPEARKFESQPGSASMDPGNAPRKPVYAFVPLRETPPMVNSDKVPSTGAALSIPVGDVADRIEKVASFVARRGPHSEDVVRYQNHSTSKTRFLEQGHIHHTYSKWRVAECKAGRARVLAGEEVHALDPVLPEPPKTWVPDINSHEDWCKVTKGRRCLHSLAKFQVAENIGQPADKLELHFLADCVEQLPISIRLKAATVVAKLRCNGIQSSPHSSMCGEKEDVVAEIMQKFEADLNLIKGEHMNPESALPKRTGELESKQGCIIPDVTATQLNTIYDKLGDLIDQRMHERQSGRKPVDNAQQMHVANLQQRIAALEQKQASQPPGTSAARMQEFEAKHAENVSGLQERIEELEDSDAKHRTVAEVLLKRVEDLQKKMSVQI</sequence>
<keyword evidence="4" id="KW-1185">Reference proteome</keyword>
<accession>A0A6A6F8T2</accession>
<feature type="region of interest" description="Disordered" evidence="1">
    <location>
        <begin position="1"/>
        <end position="30"/>
    </location>
</feature>
<feature type="domain" description="SURP motif" evidence="2">
    <location>
        <begin position="329"/>
        <end position="371"/>
    </location>
</feature>
<dbReference type="InterPro" id="IPR035967">
    <property type="entry name" value="SWAP/Surp_sf"/>
</dbReference>
<proteinExistence type="predicted"/>
<dbReference type="Proteomes" id="UP000799539">
    <property type="component" value="Unassembled WGS sequence"/>
</dbReference>
<name>A0A6A6F8T2_9PEZI</name>
<dbReference type="Gene3D" id="1.10.10.790">
    <property type="entry name" value="Surp module"/>
    <property type="match status" value="1"/>
</dbReference>
<dbReference type="AlphaFoldDB" id="A0A6A6F8T2"/>
<evidence type="ECO:0000313" key="3">
    <source>
        <dbReference type="EMBL" id="KAF2209801.1"/>
    </source>
</evidence>
<protein>
    <recommendedName>
        <fullName evidence="2">SURP motif domain-containing protein</fullName>
    </recommendedName>
</protein>
<reference evidence="3" key="1">
    <citation type="journal article" date="2020" name="Stud. Mycol.">
        <title>101 Dothideomycetes genomes: a test case for predicting lifestyles and emergence of pathogens.</title>
        <authorList>
            <person name="Haridas S."/>
            <person name="Albert R."/>
            <person name="Binder M."/>
            <person name="Bloem J."/>
            <person name="Labutti K."/>
            <person name="Salamov A."/>
            <person name="Andreopoulos B."/>
            <person name="Baker S."/>
            <person name="Barry K."/>
            <person name="Bills G."/>
            <person name="Bluhm B."/>
            <person name="Cannon C."/>
            <person name="Castanera R."/>
            <person name="Culley D."/>
            <person name="Daum C."/>
            <person name="Ezra D."/>
            <person name="Gonzalez J."/>
            <person name="Henrissat B."/>
            <person name="Kuo A."/>
            <person name="Liang C."/>
            <person name="Lipzen A."/>
            <person name="Lutzoni F."/>
            <person name="Magnuson J."/>
            <person name="Mondo S."/>
            <person name="Nolan M."/>
            <person name="Ohm R."/>
            <person name="Pangilinan J."/>
            <person name="Park H.-J."/>
            <person name="Ramirez L."/>
            <person name="Alfaro M."/>
            <person name="Sun H."/>
            <person name="Tritt A."/>
            <person name="Yoshinaga Y."/>
            <person name="Zwiers L.-H."/>
            <person name="Turgeon B."/>
            <person name="Goodwin S."/>
            <person name="Spatafora J."/>
            <person name="Crous P."/>
            <person name="Grigoriev I."/>
        </authorList>
    </citation>
    <scope>NUCLEOTIDE SEQUENCE</scope>
    <source>
        <strain evidence="3">SCOH1-5</strain>
    </source>
</reference>
<feature type="region of interest" description="Disordered" evidence="1">
    <location>
        <begin position="245"/>
        <end position="292"/>
    </location>
</feature>
<evidence type="ECO:0000259" key="2">
    <source>
        <dbReference type="PROSITE" id="PS50128"/>
    </source>
</evidence>
<feature type="compositionally biased region" description="Polar residues" evidence="1">
    <location>
        <begin position="197"/>
        <end position="214"/>
    </location>
</feature>
<organism evidence="3 4">
    <name type="scientific">Cercospora zeae-maydis SCOH1-5</name>
    <dbReference type="NCBI Taxonomy" id="717836"/>
    <lineage>
        <taxon>Eukaryota</taxon>
        <taxon>Fungi</taxon>
        <taxon>Dikarya</taxon>
        <taxon>Ascomycota</taxon>
        <taxon>Pezizomycotina</taxon>
        <taxon>Dothideomycetes</taxon>
        <taxon>Dothideomycetidae</taxon>
        <taxon>Mycosphaerellales</taxon>
        <taxon>Mycosphaerellaceae</taxon>
        <taxon>Cercospora</taxon>
    </lineage>
</organism>
<dbReference type="OrthoDB" id="447637at2759"/>
<gene>
    <name evidence="3" type="ORF">CERZMDRAFT_86759</name>
</gene>
<dbReference type="GO" id="GO:0006396">
    <property type="term" value="P:RNA processing"/>
    <property type="evidence" value="ECO:0007669"/>
    <property type="project" value="InterPro"/>
</dbReference>
<feature type="compositionally biased region" description="Polar residues" evidence="1">
    <location>
        <begin position="1"/>
        <end position="25"/>
    </location>
</feature>